<dbReference type="PANTHER" id="PTHR43399">
    <property type="entry name" value="SUBTILISIN-RELATED"/>
    <property type="match status" value="1"/>
</dbReference>
<dbReference type="Gene3D" id="3.40.50.200">
    <property type="entry name" value="Peptidase S8/S53 domain"/>
    <property type="match status" value="1"/>
</dbReference>
<feature type="domain" description="Peptidase S8/S53" evidence="6">
    <location>
        <begin position="6"/>
        <end position="84"/>
    </location>
</feature>
<dbReference type="Pfam" id="PF00082">
    <property type="entry name" value="Peptidase_S8"/>
    <property type="match status" value="1"/>
</dbReference>
<dbReference type="PANTHER" id="PTHR43399:SF4">
    <property type="entry name" value="CELL WALL-ASSOCIATED PROTEASE"/>
    <property type="match status" value="1"/>
</dbReference>
<gene>
    <name evidence="7" type="ORF">S01H1_65614</name>
</gene>
<dbReference type="InterPro" id="IPR000209">
    <property type="entry name" value="Peptidase_S8/S53_dom"/>
</dbReference>
<evidence type="ECO:0000256" key="3">
    <source>
        <dbReference type="ARBA" id="ARBA00022801"/>
    </source>
</evidence>
<accession>X0XPD0</accession>
<dbReference type="InterPro" id="IPR023828">
    <property type="entry name" value="Peptidase_S8_Ser-AS"/>
</dbReference>
<dbReference type="EMBL" id="BARS01043327">
    <property type="protein sequence ID" value="GAG38478.1"/>
    <property type="molecule type" value="Genomic_DNA"/>
</dbReference>
<evidence type="ECO:0000259" key="6">
    <source>
        <dbReference type="Pfam" id="PF00082"/>
    </source>
</evidence>
<dbReference type="SUPFAM" id="SSF52743">
    <property type="entry name" value="Subtilisin-like"/>
    <property type="match status" value="1"/>
</dbReference>
<evidence type="ECO:0000313" key="7">
    <source>
        <dbReference type="EMBL" id="GAG38478.1"/>
    </source>
</evidence>
<sequence length="119" mass="12065">MTIDESGRIKPDVSAPGTLIRSSMPGGTYGSLSGTSMAGPHVAGLAALMLSAKPALNGEVDQIERLIASSAVPVYSSSACGGIPDTVYPNNSSGWGRVDALNALIQGQNGVYFPLITGN</sequence>
<dbReference type="InterPro" id="IPR036852">
    <property type="entry name" value="Peptidase_S8/S53_dom_sf"/>
</dbReference>
<dbReference type="InterPro" id="IPR051048">
    <property type="entry name" value="Peptidase_S8/S53_subtilisin"/>
</dbReference>
<feature type="region of interest" description="Disordered" evidence="5">
    <location>
        <begin position="1"/>
        <end position="26"/>
    </location>
</feature>
<reference evidence="7" key="1">
    <citation type="journal article" date="2014" name="Front. Microbiol.">
        <title>High frequency of phylogenetically diverse reductive dehalogenase-homologous genes in deep subseafloor sedimentary metagenomes.</title>
        <authorList>
            <person name="Kawai M."/>
            <person name="Futagami T."/>
            <person name="Toyoda A."/>
            <person name="Takaki Y."/>
            <person name="Nishi S."/>
            <person name="Hori S."/>
            <person name="Arai W."/>
            <person name="Tsubouchi T."/>
            <person name="Morono Y."/>
            <person name="Uchiyama I."/>
            <person name="Ito T."/>
            <person name="Fujiyama A."/>
            <person name="Inagaki F."/>
            <person name="Takami H."/>
        </authorList>
    </citation>
    <scope>NUCLEOTIDE SEQUENCE</scope>
    <source>
        <strain evidence="7">Expedition CK06-06</strain>
    </source>
</reference>
<evidence type="ECO:0000256" key="2">
    <source>
        <dbReference type="ARBA" id="ARBA00022670"/>
    </source>
</evidence>
<feature type="compositionally biased region" description="Basic and acidic residues" evidence="5">
    <location>
        <begin position="1"/>
        <end position="11"/>
    </location>
</feature>
<dbReference type="AlphaFoldDB" id="X0XPD0"/>
<evidence type="ECO:0000256" key="1">
    <source>
        <dbReference type="ARBA" id="ARBA00011073"/>
    </source>
</evidence>
<evidence type="ECO:0000256" key="5">
    <source>
        <dbReference type="SAM" id="MobiDB-lite"/>
    </source>
</evidence>
<dbReference type="PROSITE" id="PS51892">
    <property type="entry name" value="SUBTILASE"/>
    <property type="match status" value="1"/>
</dbReference>
<dbReference type="GO" id="GO:0004252">
    <property type="term" value="F:serine-type endopeptidase activity"/>
    <property type="evidence" value="ECO:0007669"/>
    <property type="project" value="InterPro"/>
</dbReference>
<comment type="caution">
    <text evidence="7">The sequence shown here is derived from an EMBL/GenBank/DDBJ whole genome shotgun (WGS) entry which is preliminary data.</text>
</comment>
<comment type="similarity">
    <text evidence="1">Belongs to the peptidase S8 family.</text>
</comment>
<organism evidence="7">
    <name type="scientific">marine sediment metagenome</name>
    <dbReference type="NCBI Taxonomy" id="412755"/>
    <lineage>
        <taxon>unclassified sequences</taxon>
        <taxon>metagenomes</taxon>
        <taxon>ecological metagenomes</taxon>
    </lineage>
</organism>
<proteinExistence type="inferred from homology"/>
<keyword evidence="2" id="KW-0645">Protease</keyword>
<keyword evidence="3" id="KW-0378">Hydrolase</keyword>
<evidence type="ECO:0000256" key="4">
    <source>
        <dbReference type="ARBA" id="ARBA00022825"/>
    </source>
</evidence>
<name>X0XPD0_9ZZZZ</name>
<protein>
    <recommendedName>
        <fullName evidence="6">Peptidase S8/S53 domain-containing protein</fullName>
    </recommendedName>
</protein>
<dbReference type="GO" id="GO:0006508">
    <property type="term" value="P:proteolysis"/>
    <property type="evidence" value="ECO:0007669"/>
    <property type="project" value="UniProtKB-KW"/>
</dbReference>
<keyword evidence="4" id="KW-0720">Serine protease</keyword>
<dbReference type="PROSITE" id="PS00138">
    <property type="entry name" value="SUBTILASE_SER"/>
    <property type="match status" value="1"/>
</dbReference>